<dbReference type="Pfam" id="PF01380">
    <property type="entry name" value="SIS"/>
    <property type="match status" value="1"/>
</dbReference>
<keyword evidence="3" id="KW-0804">Transcription</keyword>
<dbReference type="Proteomes" id="UP000261032">
    <property type="component" value="Unassembled WGS sequence"/>
</dbReference>
<dbReference type="EMBL" id="QUSL01000046">
    <property type="protein sequence ID" value="RGD78571.1"/>
    <property type="molecule type" value="Genomic_DNA"/>
</dbReference>
<dbReference type="InterPro" id="IPR001347">
    <property type="entry name" value="SIS_dom"/>
</dbReference>
<proteinExistence type="predicted"/>
<dbReference type="InterPro" id="IPR009057">
    <property type="entry name" value="Homeodomain-like_sf"/>
</dbReference>
<protein>
    <submittedName>
        <fullName evidence="6">MurR/RpiR family transcriptional regulator</fullName>
    </submittedName>
</protein>
<keyword evidence="1" id="KW-0805">Transcription regulation</keyword>
<dbReference type="InterPro" id="IPR047640">
    <property type="entry name" value="RpiR-like"/>
</dbReference>
<dbReference type="GO" id="GO:1901135">
    <property type="term" value="P:carbohydrate derivative metabolic process"/>
    <property type="evidence" value="ECO:0007669"/>
    <property type="project" value="InterPro"/>
</dbReference>
<dbReference type="AlphaFoldDB" id="A0A3E3E9N0"/>
<name>A0A3E3E9N0_9FIRM</name>
<organism evidence="6 7">
    <name type="scientific">Thomasclavelia ramosa</name>
    <dbReference type="NCBI Taxonomy" id="1547"/>
    <lineage>
        <taxon>Bacteria</taxon>
        <taxon>Bacillati</taxon>
        <taxon>Bacillota</taxon>
        <taxon>Erysipelotrichia</taxon>
        <taxon>Erysipelotrichales</taxon>
        <taxon>Coprobacillaceae</taxon>
        <taxon>Thomasclavelia</taxon>
    </lineage>
</organism>
<gene>
    <name evidence="6" type="ORF">DXB93_17210</name>
</gene>
<dbReference type="InterPro" id="IPR000281">
    <property type="entry name" value="HTH_RpiR"/>
</dbReference>
<dbReference type="PROSITE" id="PS51464">
    <property type="entry name" value="SIS"/>
    <property type="match status" value="1"/>
</dbReference>
<dbReference type="Gene3D" id="3.40.50.10490">
    <property type="entry name" value="Glucose-6-phosphate isomerase like protein, domain 1"/>
    <property type="match status" value="1"/>
</dbReference>
<dbReference type="SUPFAM" id="SSF53697">
    <property type="entry name" value="SIS domain"/>
    <property type="match status" value="1"/>
</dbReference>
<dbReference type="InterPro" id="IPR046348">
    <property type="entry name" value="SIS_dom_sf"/>
</dbReference>
<keyword evidence="2" id="KW-0238">DNA-binding</keyword>
<dbReference type="PANTHER" id="PTHR30514">
    <property type="entry name" value="GLUCOKINASE"/>
    <property type="match status" value="1"/>
</dbReference>
<evidence type="ECO:0000256" key="1">
    <source>
        <dbReference type="ARBA" id="ARBA00023015"/>
    </source>
</evidence>
<dbReference type="PANTHER" id="PTHR30514:SF1">
    <property type="entry name" value="HTH-TYPE TRANSCRIPTIONAL REGULATOR HEXR-RELATED"/>
    <property type="match status" value="1"/>
</dbReference>
<dbReference type="Pfam" id="PF01418">
    <property type="entry name" value="HTH_6"/>
    <property type="match status" value="1"/>
</dbReference>
<evidence type="ECO:0000313" key="6">
    <source>
        <dbReference type="EMBL" id="RGD78571.1"/>
    </source>
</evidence>
<dbReference type="CDD" id="cd05013">
    <property type="entry name" value="SIS_RpiR"/>
    <property type="match status" value="1"/>
</dbReference>
<dbReference type="SUPFAM" id="SSF46689">
    <property type="entry name" value="Homeodomain-like"/>
    <property type="match status" value="1"/>
</dbReference>
<dbReference type="InterPro" id="IPR036388">
    <property type="entry name" value="WH-like_DNA-bd_sf"/>
</dbReference>
<dbReference type="InterPro" id="IPR035472">
    <property type="entry name" value="RpiR-like_SIS"/>
</dbReference>
<feature type="domain" description="HTH rpiR-type" evidence="4">
    <location>
        <begin position="1"/>
        <end position="77"/>
    </location>
</feature>
<dbReference type="PROSITE" id="PS51071">
    <property type="entry name" value="HTH_RPIR"/>
    <property type="match status" value="1"/>
</dbReference>
<comment type="caution">
    <text evidence="6">The sequence shown here is derived from an EMBL/GenBank/DDBJ whole genome shotgun (WGS) entry which is preliminary data.</text>
</comment>
<reference evidence="6 7" key="1">
    <citation type="submission" date="2018-08" db="EMBL/GenBank/DDBJ databases">
        <title>A genome reference for cultivated species of the human gut microbiota.</title>
        <authorList>
            <person name="Zou Y."/>
            <person name="Xue W."/>
            <person name="Luo G."/>
        </authorList>
    </citation>
    <scope>NUCLEOTIDE SEQUENCE [LARGE SCALE GENOMIC DNA]</scope>
    <source>
        <strain evidence="6 7">OM06-4</strain>
    </source>
</reference>
<dbReference type="Gene3D" id="1.10.10.10">
    <property type="entry name" value="Winged helix-like DNA-binding domain superfamily/Winged helix DNA-binding domain"/>
    <property type="match status" value="1"/>
</dbReference>
<evidence type="ECO:0000259" key="4">
    <source>
        <dbReference type="PROSITE" id="PS51071"/>
    </source>
</evidence>
<sequence length="279" mass="31293">MSCIIRINEARPILTDTEIEIADFILEHKSDVINDSAQSLAQKTMTSPAAVIRFSKKVGFSGFSQLKIELAKNLANDSMEFDNLLDPYDHMESLMKKAYRSNIQTIEKTYGLIDSTVIEGVAQEIISCRNIYLFGIGSSGIVCEDFQHKLLRIGKTSIYYTDTHLQLTAVPNMQKDDLAFFVSYSGKTKEIVTAAKWAKRVGIKSVAITQSAYNDLGKLVDMVITIPIEEKELRIGATSSRLSSLVVIDLLYYGVARHDKEETHKSIVDTRKIIDEIQK</sequence>
<dbReference type="GO" id="GO:0097367">
    <property type="term" value="F:carbohydrate derivative binding"/>
    <property type="evidence" value="ECO:0007669"/>
    <property type="project" value="InterPro"/>
</dbReference>
<evidence type="ECO:0000256" key="3">
    <source>
        <dbReference type="ARBA" id="ARBA00023163"/>
    </source>
</evidence>
<feature type="domain" description="SIS" evidence="5">
    <location>
        <begin position="121"/>
        <end position="261"/>
    </location>
</feature>
<dbReference type="GO" id="GO:0003677">
    <property type="term" value="F:DNA binding"/>
    <property type="evidence" value="ECO:0007669"/>
    <property type="project" value="UniProtKB-KW"/>
</dbReference>
<evidence type="ECO:0000259" key="5">
    <source>
        <dbReference type="PROSITE" id="PS51464"/>
    </source>
</evidence>
<dbReference type="RefSeq" id="WP_117582556.1">
    <property type="nucleotide sequence ID" value="NZ_JBPFNO010000289.1"/>
</dbReference>
<evidence type="ECO:0000313" key="7">
    <source>
        <dbReference type="Proteomes" id="UP000261032"/>
    </source>
</evidence>
<dbReference type="GO" id="GO:0003700">
    <property type="term" value="F:DNA-binding transcription factor activity"/>
    <property type="evidence" value="ECO:0007669"/>
    <property type="project" value="InterPro"/>
</dbReference>
<evidence type="ECO:0000256" key="2">
    <source>
        <dbReference type="ARBA" id="ARBA00023125"/>
    </source>
</evidence>
<accession>A0A3E3E9N0</accession>